<dbReference type="PANTHER" id="PTHR10288">
    <property type="entry name" value="KH DOMAIN CONTAINING RNA BINDING PROTEIN"/>
    <property type="match status" value="1"/>
</dbReference>
<dbReference type="PROSITE" id="PS50084">
    <property type="entry name" value="KH_TYPE_1"/>
    <property type="match status" value="5"/>
</dbReference>
<name>A0A834ZFX2_TETSI</name>
<evidence type="ECO:0000313" key="6">
    <source>
        <dbReference type="Proteomes" id="UP000655225"/>
    </source>
</evidence>
<sequence>MKGPFLSPPANRPSYNTSGLPETNPHTSNAAPNRGRTKPPPLPISLSPGDAAFRLLCHVSKIGGVIGKSGAIVKQLERDTGAKIRVYEAVPACEERIALFVGPKILTKKIAFNFKGSSDEDEEEFEVSPAQEALIRVFERVLEVDAKIDGGFLQSRDAVFCRLLAATSQIGAVMGKGGTIIKKIRKESGAKISVLPSEQLPACASPADEVIQVFQFVVFGSEMLVFFYINTKTYLILEESATLVYHSKSSFFTACGRVEKPDLNLCISLITGDILAVKKALVAVSRCLQDCPPVDKVPKAVSRHVKSVPIGTFPDEHVEFPPHRSSLLPPTSGSSVDYSSRFHPLSTDVERIPTLDPKRTRQEVAFRMLCSTAKVGGVIGKGGTIVRALEIETGTSISVGAPVAESDERVITVYALENPESQYSPAQNAVVRVFTRSVEAGIEKGQESGPSKGTPVSARLLVTSNQVGYLLGKGGAIISEMRKVASVNIWIYGGDQVPKCASENDEVVQIIGEFKNVQNALFLVTGRLRGNLFPGKMLNIAGYESYSSSAIPETSPYGRARRPTTPRLHPSVGLSHTLDQQTTLTQSMDHLGLSHNLDRPPSPRLLASQTVRGRNPSDIMDNDGGLTSLRGDRELDSGSKSAIVTNTTVEIVFPEHVIGSIYGESGSNLTRLRQISGAEVTVHPPQPGKSEVMVIISGMPDQTQAAQSLLQAFILSGQSSPDHLPML</sequence>
<evidence type="ECO:0000256" key="3">
    <source>
        <dbReference type="SAM" id="MobiDB-lite"/>
    </source>
</evidence>
<dbReference type="AlphaFoldDB" id="A0A834ZFX2"/>
<feature type="domain" description="K Homology" evidence="4">
    <location>
        <begin position="645"/>
        <end position="715"/>
    </location>
</feature>
<dbReference type="Pfam" id="PF00013">
    <property type="entry name" value="KH_1"/>
    <property type="match status" value="5"/>
</dbReference>
<proteinExistence type="predicted"/>
<evidence type="ECO:0000313" key="5">
    <source>
        <dbReference type="EMBL" id="KAF8406106.1"/>
    </source>
</evidence>
<dbReference type="Proteomes" id="UP000655225">
    <property type="component" value="Unassembled WGS sequence"/>
</dbReference>
<keyword evidence="6" id="KW-1185">Reference proteome</keyword>
<gene>
    <name evidence="5" type="ORF">HHK36_008186</name>
</gene>
<organism evidence="5 6">
    <name type="scientific">Tetracentron sinense</name>
    <name type="common">Spur-leaf</name>
    <dbReference type="NCBI Taxonomy" id="13715"/>
    <lineage>
        <taxon>Eukaryota</taxon>
        <taxon>Viridiplantae</taxon>
        <taxon>Streptophyta</taxon>
        <taxon>Embryophyta</taxon>
        <taxon>Tracheophyta</taxon>
        <taxon>Spermatophyta</taxon>
        <taxon>Magnoliopsida</taxon>
        <taxon>Trochodendrales</taxon>
        <taxon>Trochodendraceae</taxon>
        <taxon>Tetracentron</taxon>
    </lineage>
</organism>
<dbReference type="InterPro" id="IPR036612">
    <property type="entry name" value="KH_dom_type_1_sf"/>
</dbReference>
<evidence type="ECO:0000259" key="4">
    <source>
        <dbReference type="SMART" id="SM00322"/>
    </source>
</evidence>
<feature type="region of interest" description="Disordered" evidence="3">
    <location>
        <begin position="1"/>
        <end position="44"/>
    </location>
</feature>
<evidence type="ECO:0000256" key="1">
    <source>
        <dbReference type="ARBA" id="ARBA00022737"/>
    </source>
</evidence>
<dbReference type="InterPro" id="IPR004087">
    <property type="entry name" value="KH_dom"/>
</dbReference>
<feature type="region of interest" description="Disordered" evidence="3">
    <location>
        <begin position="591"/>
        <end position="633"/>
    </location>
</feature>
<dbReference type="GO" id="GO:0003723">
    <property type="term" value="F:RNA binding"/>
    <property type="evidence" value="ECO:0007669"/>
    <property type="project" value="UniProtKB-UniRule"/>
</dbReference>
<feature type="region of interest" description="Disordered" evidence="3">
    <location>
        <begin position="548"/>
        <end position="575"/>
    </location>
</feature>
<dbReference type="CDD" id="cd22462">
    <property type="entry name" value="KH-I_HEN4_like_rpt5"/>
    <property type="match status" value="1"/>
</dbReference>
<feature type="compositionally biased region" description="Pro residues" evidence="3">
    <location>
        <begin position="1"/>
        <end position="11"/>
    </location>
</feature>
<dbReference type="SUPFAM" id="SSF54791">
    <property type="entry name" value="Eukaryotic type KH-domain (KH-domain type I)"/>
    <property type="match status" value="5"/>
</dbReference>
<feature type="domain" description="K Homology" evidence="4">
    <location>
        <begin position="362"/>
        <end position="435"/>
    </location>
</feature>
<keyword evidence="1" id="KW-0677">Repeat</keyword>
<dbReference type="Gene3D" id="3.30.1370.10">
    <property type="entry name" value="K Homology domain, type 1"/>
    <property type="match status" value="3"/>
</dbReference>
<dbReference type="CDD" id="cd22460">
    <property type="entry name" value="KH-I_PEPPER_rpt2_like"/>
    <property type="match status" value="2"/>
</dbReference>
<dbReference type="OMA" id="CACENEE"/>
<feature type="domain" description="K Homology" evidence="4">
    <location>
        <begin position="454"/>
        <end position="529"/>
    </location>
</feature>
<dbReference type="InterPro" id="IPR004088">
    <property type="entry name" value="KH_dom_type_1"/>
</dbReference>
<accession>A0A834ZFX2</accession>
<feature type="compositionally biased region" description="Polar residues" evidence="3">
    <location>
        <begin position="13"/>
        <end position="31"/>
    </location>
</feature>
<feature type="domain" description="K Homology" evidence="4">
    <location>
        <begin position="157"/>
        <end position="289"/>
    </location>
</feature>
<dbReference type="EMBL" id="JABCRI010000005">
    <property type="protein sequence ID" value="KAF8406106.1"/>
    <property type="molecule type" value="Genomic_DNA"/>
</dbReference>
<reference evidence="5 6" key="1">
    <citation type="submission" date="2020-04" db="EMBL/GenBank/DDBJ databases">
        <title>Plant Genome Project.</title>
        <authorList>
            <person name="Zhang R.-G."/>
        </authorList>
    </citation>
    <scope>NUCLEOTIDE SEQUENCE [LARGE SCALE GENOMIC DNA]</scope>
    <source>
        <strain evidence="5">YNK0</strain>
        <tissue evidence="5">Leaf</tissue>
    </source>
</reference>
<dbReference type="Gene3D" id="3.30.310.210">
    <property type="match status" value="1"/>
</dbReference>
<feature type="domain" description="K Homology" evidence="4">
    <location>
        <begin position="49"/>
        <end position="146"/>
    </location>
</feature>
<comment type="caution">
    <text evidence="5">The sequence shown here is derived from an EMBL/GenBank/DDBJ whole genome shotgun (WGS) entry which is preliminary data.</text>
</comment>
<keyword evidence="2" id="KW-0694">RNA-binding</keyword>
<evidence type="ECO:0000256" key="2">
    <source>
        <dbReference type="PROSITE-ProRule" id="PRU00117"/>
    </source>
</evidence>
<protein>
    <recommendedName>
        <fullName evidence="4">K Homology domain-containing protein</fullName>
    </recommendedName>
</protein>
<dbReference type="SMART" id="SM00322">
    <property type="entry name" value="KH"/>
    <property type="match status" value="5"/>
</dbReference>
<dbReference type="OrthoDB" id="442947at2759"/>